<dbReference type="Proteomes" id="UP000887565">
    <property type="component" value="Unplaced"/>
</dbReference>
<sequence length="80" mass="8647">MLATTGPFLVPSSVLKDLMGGAAAALIPIRVQPKWLDSEPMEWMEHESYGLNVHADLQYLSAVGAKGLPGRVTSVEDLLR</sequence>
<proteinExistence type="predicted"/>
<dbReference type="WBParaSite" id="nRc.2.0.1.t45084-RA">
    <property type="protein sequence ID" value="nRc.2.0.1.t45084-RA"/>
    <property type="gene ID" value="nRc.2.0.1.g45084"/>
</dbReference>
<organism evidence="1 2">
    <name type="scientific">Romanomermis culicivorax</name>
    <name type="common">Nematode worm</name>
    <dbReference type="NCBI Taxonomy" id="13658"/>
    <lineage>
        <taxon>Eukaryota</taxon>
        <taxon>Metazoa</taxon>
        <taxon>Ecdysozoa</taxon>
        <taxon>Nematoda</taxon>
        <taxon>Enoplea</taxon>
        <taxon>Dorylaimia</taxon>
        <taxon>Mermithida</taxon>
        <taxon>Mermithoidea</taxon>
        <taxon>Mermithidae</taxon>
        <taxon>Romanomermis</taxon>
    </lineage>
</organism>
<name>A0A915L1P9_ROMCU</name>
<dbReference type="AlphaFoldDB" id="A0A915L1P9"/>
<accession>A0A915L1P9</accession>
<evidence type="ECO:0000313" key="1">
    <source>
        <dbReference type="Proteomes" id="UP000887565"/>
    </source>
</evidence>
<keyword evidence="1" id="KW-1185">Reference proteome</keyword>
<protein>
    <submittedName>
        <fullName evidence="2">Uncharacterized protein</fullName>
    </submittedName>
</protein>
<evidence type="ECO:0000313" key="2">
    <source>
        <dbReference type="WBParaSite" id="nRc.2.0.1.t45084-RA"/>
    </source>
</evidence>
<reference evidence="2" key="1">
    <citation type="submission" date="2022-11" db="UniProtKB">
        <authorList>
            <consortium name="WormBaseParasite"/>
        </authorList>
    </citation>
    <scope>IDENTIFICATION</scope>
</reference>